<dbReference type="AlphaFoldDB" id="A0A7J5U1I4"/>
<keyword evidence="3" id="KW-1185">Reference proteome</keyword>
<evidence type="ECO:0000256" key="1">
    <source>
        <dbReference type="SAM" id="SignalP"/>
    </source>
</evidence>
<dbReference type="PROSITE" id="PS51257">
    <property type="entry name" value="PROKAR_LIPOPROTEIN"/>
    <property type="match status" value="1"/>
</dbReference>
<dbReference type="EMBL" id="WELI01000002">
    <property type="protein sequence ID" value="KAB7731570.1"/>
    <property type="molecule type" value="Genomic_DNA"/>
</dbReference>
<organism evidence="2 3">
    <name type="scientific">Rudanella paleaurantiibacter</name>
    <dbReference type="NCBI Taxonomy" id="2614655"/>
    <lineage>
        <taxon>Bacteria</taxon>
        <taxon>Pseudomonadati</taxon>
        <taxon>Bacteroidota</taxon>
        <taxon>Cytophagia</taxon>
        <taxon>Cytophagales</taxon>
        <taxon>Cytophagaceae</taxon>
        <taxon>Rudanella</taxon>
    </lineage>
</organism>
<accession>A0A7J5U1I4</accession>
<evidence type="ECO:0000313" key="2">
    <source>
        <dbReference type="EMBL" id="KAB7731570.1"/>
    </source>
</evidence>
<proteinExistence type="predicted"/>
<dbReference type="Proteomes" id="UP000488299">
    <property type="component" value="Unassembled WGS sequence"/>
</dbReference>
<feature type="signal peptide" evidence="1">
    <location>
        <begin position="1"/>
        <end position="20"/>
    </location>
</feature>
<dbReference type="RefSeq" id="WP_152123184.1">
    <property type="nucleotide sequence ID" value="NZ_WELI01000002.1"/>
</dbReference>
<dbReference type="Pfam" id="PF14356">
    <property type="entry name" value="DUF4403"/>
    <property type="match status" value="1"/>
</dbReference>
<feature type="chain" id="PRO_5029687146" evidence="1">
    <location>
        <begin position="21"/>
        <end position="461"/>
    </location>
</feature>
<keyword evidence="1" id="KW-0732">Signal</keyword>
<reference evidence="2 3" key="1">
    <citation type="submission" date="2019-10" db="EMBL/GenBank/DDBJ databases">
        <title>Rudanella paleaurantiibacter sp. nov., isolated from sludge.</title>
        <authorList>
            <person name="Xu S.Q."/>
        </authorList>
    </citation>
    <scope>NUCLEOTIDE SEQUENCE [LARGE SCALE GENOMIC DNA]</scope>
    <source>
        <strain evidence="2 3">HX-22-17</strain>
    </source>
</reference>
<evidence type="ECO:0000313" key="3">
    <source>
        <dbReference type="Proteomes" id="UP000488299"/>
    </source>
</evidence>
<dbReference type="InterPro" id="IPR025515">
    <property type="entry name" value="DUF4403"/>
</dbReference>
<protein>
    <submittedName>
        <fullName evidence="2">DUF4403 family protein</fullName>
    </submittedName>
</protein>
<name>A0A7J5U1I4_9BACT</name>
<comment type="caution">
    <text evidence="2">The sequence shown here is derived from an EMBL/GenBank/DDBJ whole genome shotgun (WGS) entry which is preliminary data.</text>
</comment>
<sequence length="461" mass="51482">MKRLLLTRCSLGLLALGWLASCQSINPQPPKPEGFDNALMPAKSYVAGPLGFELSELEDKINSELDPVLVGKRDPGGKKGGLFPFRVARSGRVKILYANGQLRLSTPLQLWIVKPFSNDKTPPERPFCSLDVRFQSPLTVTPNWRLASQIKFTDYEWVIKPEIRLLGQEISLANLAEDMLERYKPAIESAVDTAIYNELRLDKFVAPIWKNIQKPLLIDRTYGLWLLPKPVAVEASPITGSRTEIVSHLRITFETKTKLSLQKPAYAPTALPRLQKRDTLSEVSDLRLMSAIPYADINRVLDKALSEDAKKLALGTLRIKKVTVYGGQRSLIVKTDVSGLLNGTVYLRGRPMFDTLTNTLMIQNLDFDTGTADVMPKLIGSVIHKGMVKLLSQMLTISLGDEIAQFPAKISQAFDRGKAAKKTDLAIGEFRFRPEQVAIRPDEIQALIRVQSRVALQVREL</sequence>
<gene>
    <name evidence="2" type="ORF">F5984_04855</name>
</gene>